<protein>
    <submittedName>
        <fullName evidence="1">Positive transcription regulator</fullName>
    </submittedName>
</protein>
<evidence type="ECO:0000313" key="2">
    <source>
        <dbReference type="Proteomes" id="UP000254799"/>
    </source>
</evidence>
<organism evidence="1 2">
    <name type="scientific">Klebsiella pneumoniae</name>
    <dbReference type="NCBI Taxonomy" id="573"/>
    <lineage>
        <taxon>Bacteria</taxon>
        <taxon>Pseudomonadati</taxon>
        <taxon>Pseudomonadota</taxon>
        <taxon>Gammaproteobacteria</taxon>
        <taxon>Enterobacterales</taxon>
        <taxon>Enterobacteriaceae</taxon>
        <taxon>Klebsiella/Raoultella group</taxon>
        <taxon>Klebsiella</taxon>
        <taxon>Klebsiella pneumoniae complex</taxon>
    </lineage>
</organism>
<sequence length="203" mass="23275">MRSINVTINTRNAFVRESLVAMVNDLTRGDLRARFSWRNTDLSAEDIIICEVIPGEIYLCNTLIKNRKRGSSLIILHSYDQLPEDEFMINCLKGVIFVSLKTASIPQLLTIIKSELQHCMTPTATDAAGPGTQLRQLSASRVIAIADRRSARYSRRLDMSKIAALQRVSPRTAAYHKNKIMEKYSLNNNHEFFQFMNLLRERW</sequence>
<reference evidence="1 2" key="1">
    <citation type="submission" date="2018-06" db="EMBL/GenBank/DDBJ databases">
        <authorList>
            <consortium name="Pathogen Informatics"/>
            <person name="Doyle S."/>
        </authorList>
    </citation>
    <scope>NUCLEOTIDE SEQUENCE [LARGE SCALE GENOMIC DNA]</scope>
    <source>
        <strain evidence="1 2">NCTC8849</strain>
    </source>
</reference>
<dbReference type="Proteomes" id="UP000254799">
    <property type="component" value="Unassembled WGS sequence"/>
</dbReference>
<dbReference type="GO" id="GO:0003677">
    <property type="term" value="F:DNA binding"/>
    <property type="evidence" value="ECO:0007669"/>
    <property type="project" value="InterPro"/>
</dbReference>
<proteinExistence type="predicted"/>
<accession>A0A377WQ82</accession>
<dbReference type="SUPFAM" id="SSF46894">
    <property type="entry name" value="C-terminal effector domain of the bipartite response regulators"/>
    <property type="match status" value="1"/>
</dbReference>
<dbReference type="AlphaFoldDB" id="A0A377WQ82"/>
<name>A0A377WQ82_KLEPN</name>
<dbReference type="GO" id="GO:0006355">
    <property type="term" value="P:regulation of DNA-templated transcription"/>
    <property type="evidence" value="ECO:0007669"/>
    <property type="project" value="InterPro"/>
</dbReference>
<evidence type="ECO:0000313" key="1">
    <source>
        <dbReference type="EMBL" id="STT55511.1"/>
    </source>
</evidence>
<dbReference type="InterPro" id="IPR016032">
    <property type="entry name" value="Sig_transdc_resp-reg_C-effctor"/>
</dbReference>
<gene>
    <name evidence="1" type="ORF">NCTC8849_04127</name>
</gene>
<dbReference type="EMBL" id="UGLC01000002">
    <property type="protein sequence ID" value="STT55511.1"/>
    <property type="molecule type" value="Genomic_DNA"/>
</dbReference>